<evidence type="ECO:0000313" key="11">
    <source>
        <dbReference type="EMBL" id="CAF0934465.1"/>
    </source>
</evidence>
<dbReference type="SUPFAM" id="SSF52833">
    <property type="entry name" value="Thioredoxin-like"/>
    <property type="match status" value="1"/>
</dbReference>
<evidence type="ECO:0000313" key="12">
    <source>
        <dbReference type="EMBL" id="CAF3711917.1"/>
    </source>
</evidence>
<dbReference type="AlphaFoldDB" id="A0A814BTL5"/>
<organism evidence="11 13">
    <name type="scientific">Didymodactylos carnosus</name>
    <dbReference type="NCBI Taxonomy" id="1234261"/>
    <lineage>
        <taxon>Eukaryota</taxon>
        <taxon>Metazoa</taxon>
        <taxon>Spiralia</taxon>
        <taxon>Gnathifera</taxon>
        <taxon>Rotifera</taxon>
        <taxon>Eurotatoria</taxon>
        <taxon>Bdelloidea</taxon>
        <taxon>Philodinida</taxon>
        <taxon>Philodinidae</taxon>
        <taxon>Didymodactylos</taxon>
    </lineage>
</organism>
<reference evidence="11" key="1">
    <citation type="submission" date="2021-02" db="EMBL/GenBank/DDBJ databases">
        <authorList>
            <person name="Nowell W R."/>
        </authorList>
    </citation>
    <scope>NUCLEOTIDE SEQUENCE</scope>
</reference>
<evidence type="ECO:0000256" key="8">
    <source>
        <dbReference type="ARBA" id="ARBA00049091"/>
    </source>
</evidence>
<feature type="chain" id="PRO_5035683912" description="thioredoxin-dependent peroxiredoxin" evidence="9">
    <location>
        <begin position="22"/>
        <end position="440"/>
    </location>
</feature>
<dbReference type="InterPro" id="IPR019479">
    <property type="entry name" value="Peroxiredoxin_C"/>
</dbReference>
<evidence type="ECO:0000256" key="9">
    <source>
        <dbReference type="SAM" id="SignalP"/>
    </source>
</evidence>
<evidence type="ECO:0000259" key="10">
    <source>
        <dbReference type="PROSITE" id="PS51352"/>
    </source>
</evidence>
<dbReference type="GO" id="GO:0005829">
    <property type="term" value="C:cytosol"/>
    <property type="evidence" value="ECO:0007669"/>
    <property type="project" value="TreeGrafter"/>
</dbReference>
<dbReference type="GO" id="GO:0008379">
    <property type="term" value="F:thioredoxin peroxidase activity"/>
    <property type="evidence" value="ECO:0007669"/>
    <property type="project" value="TreeGrafter"/>
</dbReference>
<evidence type="ECO:0000313" key="13">
    <source>
        <dbReference type="Proteomes" id="UP000663829"/>
    </source>
</evidence>
<dbReference type="OrthoDB" id="2996783at2759"/>
<evidence type="ECO:0000256" key="4">
    <source>
        <dbReference type="ARBA" id="ARBA00022862"/>
    </source>
</evidence>
<gene>
    <name evidence="11" type="ORF">GPM918_LOCUS10365</name>
    <name evidence="12" type="ORF">SRO942_LOCUS10365</name>
</gene>
<dbReference type="PROSITE" id="PS51352">
    <property type="entry name" value="THIOREDOXIN_2"/>
    <property type="match status" value="1"/>
</dbReference>
<comment type="catalytic activity">
    <reaction evidence="8">
        <text>a hydroperoxide + [thioredoxin]-dithiol = an alcohol + [thioredoxin]-disulfide + H2O</text>
        <dbReference type="Rhea" id="RHEA:62620"/>
        <dbReference type="Rhea" id="RHEA-COMP:10698"/>
        <dbReference type="Rhea" id="RHEA-COMP:10700"/>
        <dbReference type="ChEBI" id="CHEBI:15377"/>
        <dbReference type="ChEBI" id="CHEBI:29950"/>
        <dbReference type="ChEBI" id="CHEBI:30879"/>
        <dbReference type="ChEBI" id="CHEBI:35924"/>
        <dbReference type="ChEBI" id="CHEBI:50058"/>
        <dbReference type="EC" id="1.11.1.24"/>
    </reaction>
</comment>
<dbReference type="InterPro" id="IPR013766">
    <property type="entry name" value="Thioredoxin_domain"/>
</dbReference>
<protein>
    <recommendedName>
        <fullName evidence="2">thioredoxin-dependent peroxiredoxin</fullName>
        <ecNumber evidence="2">1.11.1.24</ecNumber>
    </recommendedName>
</protein>
<keyword evidence="5" id="KW-0560">Oxidoreductase</keyword>
<dbReference type="InterPro" id="IPR000866">
    <property type="entry name" value="AhpC/TSA"/>
</dbReference>
<dbReference type="Pfam" id="PF00578">
    <property type="entry name" value="AhpC-TSA"/>
    <property type="match status" value="1"/>
</dbReference>
<sequence>MSYYYFTVAVVCFLINTNVLSQPFPDNQTNVELPSGHEQFYRLYADGVQKYKCLYNNVTENYKWEMDHPEGDLHQYNIDDEEPAKNPIIGFHPHTLMQNYSIESAEWLLGTNCRYTYCDLNCVTICDTLHDYVYGKPIKRYDHNPGKAVILVLIQATDAKNGSTFGQVTYIQRLSTVGGVVPAGTPYSLKLAFRLLLSVFESATMTLKLGDEFPNFKCKTTIGEIQLHEWLGDSWGLFCSHPADYTPVCTSELATAAELTPEFEKRNVKVIDLSCDTVEEHHGWVKDVAAFSKIDISIPIIDDADRAIASRLGMIREHDEFDNRFHPRGLPMAARGVFIIGPDKKLKASTLYPPECGRNFTEFIRLIDALQCTSKYPCATPANWKVGEKVMVPPNVKAEEIQKHWPQGLETTEVPNDMDCSLKCLHRRAILFCLSIIQQY</sequence>
<keyword evidence="9" id="KW-0732">Signal</keyword>
<comment type="caution">
    <text evidence="11">The sequence shown here is derived from an EMBL/GenBank/DDBJ whole genome shotgun (WGS) entry which is preliminary data.</text>
</comment>
<dbReference type="EMBL" id="CAJNOQ010002036">
    <property type="protein sequence ID" value="CAF0934465.1"/>
    <property type="molecule type" value="Genomic_DNA"/>
</dbReference>
<dbReference type="EC" id="1.11.1.24" evidence="2"/>
<comment type="similarity">
    <text evidence="7">Belongs to the peroxiredoxin family. Prx6 subfamily.</text>
</comment>
<keyword evidence="6" id="KW-0676">Redox-active center</keyword>
<comment type="similarity">
    <text evidence="1">Belongs to the peroxiredoxin family. AhpC/Prx1 subfamily.</text>
</comment>
<keyword evidence="4" id="KW-0049">Antioxidant</keyword>
<evidence type="ECO:0000256" key="2">
    <source>
        <dbReference type="ARBA" id="ARBA00013017"/>
    </source>
</evidence>
<dbReference type="EMBL" id="CAJOBC010002035">
    <property type="protein sequence ID" value="CAF3711917.1"/>
    <property type="molecule type" value="Genomic_DNA"/>
</dbReference>
<dbReference type="FunFam" id="3.40.30.10:FF:000011">
    <property type="entry name" value="Peroxiredoxin PRX1"/>
    <property type="match status" value="1"/>
</dbReference>
<evidence type="ECO:0000256" key="1">
    <source>
        <dbReference type="ARBA" id="ARBA00009796"/>
    </source>
</evidence>
<dbReference type="InterPro" id="IPR050217">
    <property type="entry name" value="Peroxiredoxin"/>
</dbReference>
<dbReference type="GO" id="GO:0006979">
    <property type="term" value="P:response to oxidative stress"/>
    <property type="evidence" value="ECO:0007669"/>
    <property type="project" value="TreeGrafter"/>
</dbReference>
<feature type="signal peptide" evidence="9">
    <location>
        <begin position="1"/>
        <end position="21"/>
    </location>
</feature>
<dbReference type="InterPro" id="IPR021851">
    <property type="entry name" value="DUF3455"/>
</dbReference>
<dbReference type="Gene3D" id="3.40.30.10">
    <property type="entry name" value="Glutaredoxin"/>
    <property type="match status" value="1"/>
</dbReference>
<keyword evidence="13" id="KW-1185">Reference proteome</keyword>
<dbReference type="Gene3D" id="3.30.1020.10">
    <property type="entry name" value="Antioxidant, Horf6, Chain A, domain2"/>
    <property type="match status" value="1"/>
</dbReference>
<dbReference type="Pfam" id="PF11937">
    <property type="entry name" value="DUF3455"/>
    <property type="match status" value="1"/>
</dbReference>
<dbReference type="InterPro" id="IPR036249">
    <property type="entry name" value="Thioredoxin-like_sf"/>
</dbReference>
<evidence type="ECO:0000256" key="6">
    <source>
        <dbReference type="ARBA" id="ARBA00023284"/>
    </source>
</evidence>
<feature type="domain" description="Thioredoxin" evidence="10">
    <location>
        <begin position="207"/>
        <end position="372"/>
    </location>
</feature>
<evidence type="ECO:0000256" key="5">
    <source>
        <dbReference type="ARBA" id="ARBA00023002"/>
    </source>
</evidence>
<evidence type="ECO:0000256" key="3">
    <source>
        <dbReference type="ARBA" id="ARBA00022559"/>
    </source>
</evidence>
<dbReference type="Pfam" id="PF10417">
    <property type="entry name" value="1-cysPrx_C"/>
    <property type="match status" value="1"/>
</dbReference>
<dbReference type="PANTHER" id="PTHR10681:SF121">
    <property type="entry name" value="ALKYL HYDROPEROXIDE REDUCTASE C"/>
    <property type="match status" value="1"/>
</dbReference>
<dbReference type="PANTHER" id="PTHR10681">
    <property type="entry name" value="THIOREDOXIN PEROXIDASE"/>
    <property type="match status" value="1"/>
</dbReference>
<accession>A0A814BTL5</accession>
<dbReference type="Proteomes" id="UP000681722">
    <property type="component" value="Unassembled WGS sequence"/>
</dbReference>
<proteinExistence type="inferred from homology"/>
<dbReference type="Proteomes" id="UP000663829">
    <property type="component" value="Unassembled WGS sequence"/>
</dbReference>
<dbReference type="GO" id="GO:0045454">
    <property type="term" value="P:cell redox homeostasis"/>
    <property type="evidence" value="ECO:0007669"/>
    <property type="project" value="TreeGrafter"/>
</dbReference>
<keyword evidence="3" id="KW-0575">Peroxidase</keyword>
<evidence type="ECO:0000256" key="7">
    <source>
        <dbReference type="ARBA" id="ARBA00025719"/>
    </source>
</evidence>
<dbReference type="GO" id="GO:0033554">
    <property type="term" value="P:cellular response to stress"/>
    <property type="evidence" value="ECO:0007669"/>
    <property type="project" value="TreeGrafter"/>
</dbReference>
<name>A0A814BTL5_9BILA</name>
<dbReference type="GO" id="GO:0042744">
    <property type="term" value="P:hydrogen peroxide catabolic process"/>
    <property type="evidence" value="ECO:0007669"/>
    <property type="project" value="TreeGrafter"/>
</dbReference>